<dbReference type="Proteomes" id="UP001596527">
    <property type="component" value="Unassembled WGS sequence"/>
</dbReference>
<dbReference type="InterPro" id="IPR022689">
    <property type="entry name" value="Iron_dep_repressor"/>
</dbReference>
<dbReference type="Gene3D" id="2.30.30.90">
    <property type="match status" value="1"/>
</dbReference>
<evidence type="ECO:0000256" key="8">
    <source>
        <dbReference type="ARBA" id="ARBA00023125"/>
    </source>
</evidence>
<evidence type="ECO:0000256" key="1">
    <source>
        <dbReference type="ARBA" id="ARBA00004496"/>
    </source>
</evidence>
<evidence type="ECO:0000259" key="13">
    <source>
        <dbReference type="PROSITE" id="PS50944"/>
    </source>
</evidence>
<protein>
    <recommendedName>
        <fullName evidence="12">Manganese transport regulator</fullName>
    </recommendedName>
</protein>
<comment type="similarity">
    <text evidence="2">Belongs to the DtxR/MntR family.</text>
</comment>
<keyword evidence="10" id="KW-0804">Transcription</keyword>
<dbReference type="Pfam" id="PF01325">
    <property type="entry name" value="Fe_dep_repress"/>
    <property type="match status" value="1"/>
</dbReference>
<keyword evidence="6" id="KW-0408">Iron</keyword>
<name>A0ABW2SKR6_9ACTO</name>
<dbReference type="Pfam" id="PF04023">
    <property type="entry name" value="FeoA"/>
    <property type="match status" value="1"/>
</dbReference>
<dbReference type="InterPro" id="IPR036390">
    <property type="entry name" value="WH_DNA-bd_sf"/>
</dbReference>
<evidence type="ECO:0000256" key="3">
    <source>
        <dbReference type="ARBA" id="ARBA00011738"/>
    </source>
</evidence>
<sequence>MANLQVLPSAPPPKSQVTQDYLKVIYSAEEWGGSGISVTDLAARMGVVASTASENVRRLTDMGLVSHEPYQKARLTDEGRKVAIGMVRRHRLLETYLLEQLGFSWDEVHREAELLEHAVSDTLLEHLDRALGFPLRDPHGDPIPAADGTWYAPPMMPLDRLPEGVPAPVVRISDSDSEMLRHLEEIGVVLDAVVEVVRRSPSIGTTRVRVTAPSSQAATPVDLGEIATSSIFVRDRDAPGDGAPEAAGAGS</sequence>
<dbReference type="InterPro" id="IPR022687">
    <property type="entry name" value="HTH_DTXR"/>
</dbReference>
<evidence type="ECO:0000256" key="9">
    <source>
        <dbReference type="ARBA" id="ARBA00023159"/>
    </source>
</evidence>
<evidence type="ECO:0000256" key="7">
    <source>
        <dbReference type="ARBA" id="ARBA00023015"/>
    </source>
</evidence>
<dbReference type="SUPFAM" id="SSF50037">
    <property type="entry name" value="C-terminal domain of transcriptional repressors"/>
    <property type="match status" value="1"/>
</dbReference>
<dbReference type="InterPro" id="IPR001367">
    <property type="entry name" value="Fe_dep_repressor"/>
</dbReference>
<evidence type="ECO:0000313" key="14">
    <source>
        <dbReference type="EMBL" id="MFC7580692.1"/>
    </source>
</evidence>
<dbReference type="InterPro" id="IPR007167">
    <property type="entry name" value="Fe-transptr_FeoA-like"/>
</dbReference>
<dbReference type="InterPro" id="IPR050536">
    <property type="entry name" value="DtxR_MntR_Metal-Reg"/>
</dbReference>
<evidence type="ECO:0000256" key="10">
    <source>
        <dbReference type="ARBA" id="ARBA00023163"/>
    </source>
</evidence>
<evidence type="ECO:0000256" key="11">
    <source>
        <dbReference type="ARBA" id="ARBA00023211"/>
    </source>
</evidence>
<dbReference type="SUPFAM" id="SSF46785">
    <property type="entry name" value="Winged helix' DNA-binding domain"/>
    <property type="match status" value="1"/>
</dbReference>
<evidence type="ECO:0000313" key="15">
    <source>
        <dbReference type="Proteomes" id="UP001596527"/>
    </source>
</evidence>
<dbReference type="SUPFAM" id="SSF47979">
    <property type="entry name" value="Iron-dependent repressor protein, dimerization domain"/>
    <property type="match status" value="1"/>
</dbReference>
<evidence type="ECO:0000256" key="5">
    <source>
        <dbReference type="ARBA" id="ARBA00022491"/>
    </source>
</evidence>
<dbReference type="InterPro" id="IPR038157">
    <property type="entry name" value="FeoA_core_dom"/>
</dbReference>
<comment type="subcellular location">
    <subcellularLocation>
        <location evidence="1">Cytoplasm</location>
    </subcellularLocation>
</comment>
<keyword evidence="15" id="KW-1185">Reference proteome</keyword>
<evidence type="ECO:0000256" key="4">
    <source>
        <dbReference type="ARBA" id="ARBA00022490"/>
    </source>
</evidence>
<dbReference type="SMART" id="SM00899">
    <property type="entry name" value="FeoA"/>
    <property type="match status" value="1"/>
</dbReference>
<evidence type="ECO:0000256" key="12">
    <source>
        <dbReference type="ARBA" id="ARBA00032593"/>
    </source>
</evidence>
<keyword evidence="9" id="KW-0010">Activator</keyword>
<reference evidence="15" key="1">
    <citation type="journal article" date="2019" name="Int. J. Syst. Evol. Microbiol.">
        <title>The Global Catalogue of Microorganisms (GCM) 10K type strain sequencing project: providing services to taxonomists for standard genome sequencing and annotation.</title>
        <authorList>
            <consortium name="The Broad Institute Genomics Platform"/>
            <consortium name="The Broad Institute Genome Sequencing Center for Infectious Disease"/>
            <person name="Wu L."/>
            <person name="Ma J."/>
        </authorList>
    </citation>
    <scope>NUCLEOTIDE SEQUENCE [LARGE SCALE GENOMIC DNA]</scope>
    <source>
        <strain evidence="15">CCUG 56698</strain>
    </source>
</reference>
<keyword evidence="7" id="KW-0805">Transcription regulation</keyword>
<dbReference type="Gene3D" id="1.10.60.10">
    <property type="entry name" value="Iron dependent repressor, metal binding and dimerisation domain"/>
    <property type="match status" value="1"/>
</dbReference>
<comment type="subunit">
    <text evidence="3">Homodimer.</text>
</comment>
<dbReference type="Pfam" id="PF02742">
    <property type="entry name" value="Fe_dep_repr_C"/>
    <property type="match status" value="1"/>
</dbReference>
<dbReference type="InterPro" id="IPR008988">
    <property type="entry name" value="Transcriptional_repressor_C"/>
</dbReference>
<proteinExistence type="inferred from homology"/>
<dbReference type="InterPro" id="IPR036421">
    <property type="entry name" value="Fe_dep_repressor_sf"/>
</dbReference>
<gene>
    <name evidence="14" type="ORF">ACFQWG_05650</name>
</gene>
<keyword evidence="4" id="KW-0963">Cytoplasm</keyword>
<evidence type="ECO:0000256" key="2">
    <source>
        <dbReference type="ARBA" id="ARBA00007871"/>
    </source>
</evidence>
<dbReference type="RefSeq" id="WP_380972998.1">
    <property type="nucleotide sequence ID" value="NZ_JBHTEF010000001.1"/>
</dbReference>
<dbReference type="SMART" id="SM00529">
    <property type="entry name" value="HTH_DTXR"/>
    <property type="match status" value="1"/>
</dbReference>
<comment type="caution">
    <text evidence="14">The sequence shown here is derived from an EMBL/GenBank/DDBJ whole genome shotgun (WGS) entry which is preliminary data.</text>
</comment>
<dbReference type="Gene3D" id="1.10.10.10">
    <property type="entry name" value="Winged helix-like DNA-binding domain superfamily/Winged helix DNA-binding domain"/>
    <property type="match status" value="1"/>
</dbReference>
<organism evidence="14 15">
    <name type="scientific">Schaalia naturae</name>
    <dbReference type="NCBI Taxonomy" id="635203"/>
    <lineage>
        <taxon>Bacteria</taxon>
        <taxon>Bacillati</taxon>
        <taxon>Actinomycetota</taxon>
        <taxon>Actinomycetes</taxon>
        <taxon>Actinomycetales</taxon>
        <taxon>Actinomycetaceae</taxon>
        <taxon>Schaalia</taxon>
    </lineage>
</organism>
<dbReference type="InterPro" id="IPR036388">
    <property type="entry name" value="WH-like_DNA-bd_sf"/>
</dbReference>
<feature type="domain" description="HTH dtxR-type" evidence="13">
    <location>
        <begin position="15"/>
        <end position="76"/>
    </location>
</feature>
<dbReference type="EMBL" id="JBHTEF010000001">
    <property type="protein sequence ID" value="MFC7580692.1"/>
    <property type="molecule type" value="Genomic_DNA"/>
</dbReference>
<keyword evidence="5" id="KW-0678">Repressor</keyword>
<evidence type="ECO:0000256" key="6">
    <source>
        <dbReference type="ARBA" id="ARBA00023004"/>
    </source>
</evidence>
<accession>A0ABW2SKR6</accession>
<keyword evidence="8" id="KW-0238">DNA-binding</keyword>
<dbReference type="PROSITE" id="PS50944">
    <property type="entry name" value="HTH_DTXR"/>
    <property type="match status" value="1"/>
</dbReference>
<dbReference type="PANTHER" id="PTHR33238:SF11">
    <property type="entry name" value="TRANSCRIPTIONAL REGULATOR MNTR"/>
    <property type="match status" value="1"/>
</dbReference>
<keyword evidence="11" id="KW-0464">Manganese</keyword>
<dbReference type="PANTHER" id="PTHR33238">
    <property type="entry name" value="IRON (METAL) DEPENDENT REPRESSOR, DTXR FAMILY"/>
    <property type="match status" value="1"/>
</dbReference>